<dbReference type="Gene3D" id="1.10.10.10">
    <property type="entry name" value="Winged helix-like DNA-binding domain superfamily/Winged helix DNA-binding domain"/>
    <property type="match status" value="1"/>
</dbReference>
<gene>
    <name evidence="2" type="ORF">A2419_00240</name>
</gene>
<dbReference type="InterPro" id="IPR036390">
    <property type="entry name" value="WH_DNA-bd_sf"/>
</dbReference>
<evidence type="ECO:0000313" key="2">
    <source>
        <dbReference type="EMBL" id="OGC88042.1"/>
    </source>
</evidence>
<dbReference type="SUPFAM" id="SSF46785">
    <property type="entry name" value="Winged helix' DNA-binding domain"/>
    <property type="match status" value="1"/>
</dbReference>
<reference evidence="2 3" key="1">
    <citation type="journal article" date="2016" name="Nat. Commun.">
        <title>Thousands of microbial genomes shed light on interconnected biogeochemical processes in an aquifer system.</title>
        <authorList>
            <person name="Anantharaman K."/>
            <person name="Brown C.T."/>
            <person name="Hug L.A."/>
            <person name="Sharon I."/>
            <person name="Castelle C.J."/>
            <person name="Probst A.J."/>
            <person name="Thomas B.C."/>
            <person name="Singh A."/>
            <person name="Wilkins M.J."/>
            <person name="Karaoz U."/>
            <person name="Brodie E.L."/>
            <person name="Williams K.H."/>
            <person name="Hubbard S.S."/>
            <person name="Banfield J.F."/>
        </authorList>
    </citation>
    <scope>NUCLEOTIDE SEQUENCE [LARGE SCALE GENOMIC DNA]</scope>
</reference>
<dbReference type="EMBL" id="MEXB01000013">
    <property type="protein sequence ID" value="OGC88042.1"/>
    <property type="molecule type" value="Genomic_DNA"/>
</dbReference>
<protein>
    <recommendedName>
        <fullName evidence="4">HTH deoR-type domain-containing protein</fullName>
    </recommendedName>
</protein>
<accession>A0A1F4Y271</accession>
<evidence type="ECO:0000313" key="3">
    <source>
        <dbReference type="Proteomes" id="UP000176568"/>
    </source>
</evidence>
<dbReference type="Proteomes" id="UP000176568">
    <property type="component" value="Unassembled WGS sequence"/>
</dbReference>
<evidence type="ECO:0000256" key="1">
    <source>
        <dbReference type="SAM" id="MobiDB-lite"/>
    </source>
</evidence>
<dbReference type="STRING" id="1797247.A2419_00240"/>
<evidence type="ECO:0008006" key="4">
    <source>
        <dbReference type="Google" id="ProtNLM"/>
    </source>
</evidence>
<name>A0A1F4Y271_9BACT</name>
<feature type="region of interest" description="Disordered" evidence="1">
    <location>
        <begin position="139"/>
        <end position="172"/>
    </location>
</feature>
<feature type="compositionally biased region" description="Basic and acidic residues" evidence="1">
    <location>
        <begin position="162"/>
        <end position="172"/>
    </location>
</feature>
<dbReference type="AlphaFoldDB" id="A0A1F4Y271"/>
<organism evidence="2 3">
    <name type="scientific">Candidatus Adlerbacteria bacterium RIFOXYC1_FULL_48_26</name>
    <dbReference type="NCBI Taxonomy" id="1797247"/>
    <lineage>
        <taxon>Bacteria</taxon>
        <taxon>Candidatus Adleribacteriota</taxon>
    </lineage>
</organism>
<sequence>MSDIDKKFHEFALKSILFKGRTDWYFCYLKSEKIAHVLLILAERSDIKDREVSYKLAMAAAELPHTFAHFAAGEMDASIVIADIFALLSKVRLATTAGFISKENSPVLLNEYEQLAQRFSLSVHPSPFTSIQDFSVPEIESSENSAERPRLLNNGQRPMEQSLDKGQTKGQVKDINKGHTDRMEKILQFVRNNANSSIKDIASAVKGCSEKTVQRELAVLITQGLIKKVGERRWSVYLAI</sequence>
<proteinExistence type="predicted"/>
<comment type="caution">
    <text evidence="2">The sequence shown here is derived from an EMBL/GenBank/DDBJ whole genome shotgun (WGS) entry which is preliminary data.</text>
</comment>
<dbReference type="InterPro" id="IPR036388">
    <property type="entry name" value="WH-like_DNA-bd_sf"/>
</dbReference>